<accession>A0A411ATP4</accession>
<dbReference type="PANTHER" id="PTHR46552">
    <property type="entry name" value="NADH-UBIQUINONE OXIDOREDUCTASE CHAIN 2"/>
    <property type="match status" value="1"/>
</dbReference>
<protein>
    <recommendedName>
        <fullName evidence="5 18">NADH-ubiquinone oxidoreductase chain 2</fullName>
        <ecNumber evidence="4 18">7.1.1.2</ecNumber>
    </recommendedName>
</protein>
<dbReference type="Pfam" id="PF00361">
    <property type="entry name" value="Proton_antipo_M"/>
    <property type="match status" value="2"/>
</dbReference>
<keyword evidence="15 18" id="KW-0496">Mitochondrion</keyword>
<evidence type="ECO:0000256" key="2">
    <source>
        <dbReference type="ARBA" id="ARBA00004448"/>
    </source>
</evidence>
<feature type="transmembrane region" description="Helical" evidence="18">
    <location>
        <begin position="230"/>
        <end position="248"/>
    </location>
</feature>
<keyword evidence="12 18" id="KW-1133">Transmembrane helix</keyword>
<feature type="transmembrane region" description="Helical" evidence="18">
    <location>
        <begin position="313"/>
        <end position="333"/>
    </location>
</feature>
<sequence length="334" mass="38161">MSTSFLHLLFFTLLILGAITSISSTSWFMVWIGLELNLMTFIPLITSKFNQFPSEAALKYFLIQALGSSLIILASPLILNSEIFMLSMLMALLLKLGAAPFHFWVPSIMEGLNWNQCVILMTIQKAAPLSLITHLTHQTKVYYIIIFSAILSSIFGSLGGLNQTSLRKILAFSSINHLSWMLIAITLSDYSWIMYFTFYSLISSSVIFWFNTQQFFYFSQLFSKPSTSAYLHMSSALTLLSLGGLPPFSGFIPKLIIIEIMTSKNMFFPLFFLILSTLITLYYYLRMSIIFFMMTTTKTKSLHTFMTHFKSNMSPIMTSMNFFFLLTPSLFMLF</sequence>
<organism evidence="20">
    <name type="scientific">Ibacus alticrenatus</name>
    <dbReference type="NCBI Taxonomy" id="762106"/>
    <lineage>
        <taxon>Eukaryota</taxon>
        <taxon>Metazoa</taxon>
        <taxon>Ecdysozoa</taxon>
        <taxon>Arthropoda</taxon>
        <taxon>Crustacea</taxon>
        <taxon>Multicrustacea</taxon>
        <taxon>Malacostraca</taxon>
        <taxon>Eumalacostraca</taxon>
        <taxon>Eucarida</taxon>
        <taxon>Decapoda</taxon>
        <taxon>Pleocyemata</taxon>
        <taxon>Achelata</taxon>
        <taxon>Palinuroidea</taxon>
        <taxon>Scyllaridae</taxon>
        <taxon>Ibacus</taxon>
    </lineage>
</organism>
<evidence type="ECO:0000256" key="17">
    <source>
        <dbReference type="ARBA" id="ARBA00049551"/>
    </source>
</evidence>
<evidence type="ECO:0000256" key="16">
    <source>
        <dbReference type="ARBA" id="ARBA00023136"/>
    </source>
</evidence>
<keyword evidence="14 18" id="KW-0830">Ubiquinone</keyword>
<dbReference type="PANTHER" id="PTHR46552:SF1">
    <property type="entry name" value="NADH-UBIQUINONE OXIDOREDUCTASE CHAIN 2"/>
    <property type="match status" value="1"/>
</dbReference>
<comment type="catalytic activity">
    <reaction evidence="17 18">
        <text>a ubiquinone + NADH + 5 H(+)(in) = a ubiquinol + NAD(+) + 4 H(+)(out)</text>
        <dbReference type="Rhea" id="RHEA:29091"/>
        <dbReference type="Rhea" id="RHEA-COMP:9565"/>
        <dbReference type="Rhea" id="RHEA-COMP:9566"/>
        <dbReference type="ChEBI" id="CHEBI:15378"/>
        <dbReference type="ChEBI" id="CHEBI:16389"/>
        <dbReference type="ChEBI" id="CHEBI:17976"/>
        <dbReference type="ChEBI" id="CHEBI:57540"/>
        <dbReference type="ChEBI" id="CHEBI:57945"/>
        <dbReference type="EC" id="7.1.1.2"/>
    </reaction>
</comment>
<feature type="transmembrane region" description="Helical" evidence="18">
    <location>
        <begin position="141"/>
        <end position="162"/>
    </location>
</feature>
<dbReference type="EC" id="7.1.1.2" evidence="4 18"/>
<evidence type="ECO:0000256" key="14">
    <source>
        <dbReference type="ARBA" id="ARBA00023075"/>
    </source>
</evidence>
<feature type="transmembrane region" description="Helical" evidence="18">
    <location>
        <begin position="57"/>
        <end position="78"/>
    </location>
</feature>
<evidence type="ECO:0000256" key="3">
    <source>
        <dbReference type="ARBA" id="ARBA00007012"/>
    </source>
</evidence>
<evidence type="ECO:0000256" key="4">
    <source>
        <dbReference type="ARBA" id="ARBA00012944"/>
    </source>
</evidence>
<evidence type="ECO:0000256" key="12">
    <source>
        <dbReference type="ARBA" id="ARBA00022989"/>
    </source>
</evidence>
<keyword evidence="7 18" id="KW-0679">Respiratory chain</keyword>
<feature type="transmembrane region" description="Helical" evidence="18">
    <location>
        <begin position="84"/>
        <end position="105"/>
    </location>
</feature>
<evidence type="ECO:0000256" key="9">
    <source>
        <dbReference type="ARBA" id="ARBA00022792"/>
    </source>
</evidence>
<gene>
    <name evidence="20" type="primary">nad2</name>
</gene>
<comment type="function">
    <text evidence="18">Core subunit of the mitochondrial membrane respiratory chain NADH dehydrogenase (Complex I) which catalyzes electron transfer from NADH through the respiratory chain, using ubiquinone as an electron acceptor. Essential for the catalytic activity and assembly of complex I.</text>
</comment>
<keyword evidence="11 18" id="KW-0249">Electron transport</keyword>
<comment type="subcellular location">
    <subcellularLocation>
        <location evidence="2 18">Mitochondrion inner membrane</location>
        <topology evidence="2 18">Multi-pass membrane protein</topology>
    </subcellularLocation>
</comment>
<evidence type="ECO:0000256" key="11">
    <source>
        <dbReference type="ARBA" id="ARBA00022982"/>
    </source>
</evidence>
<feature type="transmembrane region" description="Helical" evidence="18">
    <location>
        <begin position="193"/>
        <end position="210"/>
    </location>
</feature>
<keyword evidence="16 18" id="KW-0472">Membrane</keyword>
<dbReference type="EMBL" id="MG551493">
    <property type="protein sequence ID" value="QAX91373.1"/>
    <property type="molecule type" value="Genomic_DNA"/>
</dbReference>
<dbReference type="InterPro" id="IPR050175">
    <property type="entry name" value="Complex_I_Subunit_2"/>
</dbReference>
<dbReference type="InterPro" id="IPR001750">
    <property type="entry name" value="ND/Mrp_TM"/>
</dbReference>
<dbReference type="GO" id="GO:0005743">
    <property type="term" value="C:mitochondrial inner membrane"/>
    <property type="evidence" value="ECO:0007669"/>
    <property type="project" value="UniProtKB-SubCell"/>
</dbReference>
<proteinExistence type="inferred from homology"/>
<geneLocation type="mitochondrion" evidence="20"/>
<dbReference type="GO" id="GO:0008137">
    <property type="term" value="F:NADH dehydrogenase (ubiquinone) activity"/>
    <property type="evidence" value="ECO:0007669"/>
    <property type="project" value="UniProtKB-EC"/>
</dbReference>
<dbReference type="GO" id="GO:0006120">
    <property type="term" value="P:mitochondrial electron transport, NADH to ubiquinone"/>
    <property type="evidence" value="ECO:0007669"/>
    <property type="project" value="InterPro"/>
</dbReference>
<feature type="domain" description="NADH:quinone oxidoreductase/Mrp antiporter transmembrane" evidence="19">
    <location>
        <begin position="24"/>
        <end position="80"/>
    </location>
</feature>
<keyword evidence="13 18" id="KW-0520">NAD</keyword>
<evidence type="ECO:0000259" key="19">
    <source>
        <dbReference type="Pfam" id="PF00361"/>
    </source>
</evidence>
<evidence type="ECO:0000256" key="13">
    <source>
        <dbReference type="ARBA" id="ARBA00023027"/>
    </source>
</evidence>
<keyword evidence="8 18" id="KW-0812">Transmembrane</keyword>
<feature type="transmembrane region" description="Helical" evidence="18">
    <location>
        <begin position="268"/>
        <end position="292"/>
    </location>
</feature>
<keyword evidence="6" id="KW-0813">Transport</keyword>
<evidence type="ECO:0000256" key="6">
    <source>
        <dbReference type="ARBA" id="ARBA00022448"/>
    </source>
</evidence>
<dbReference type="AlphaFoldDB" id="A0A411ATP4"/>
<evidence type="ECO:0000256" key="5">
    <source>
        <dbReference type="ARBA" id="ARBA00021008"/>
    </source>
</evidence>
<dbReference type="InterPro" id="IPR003917">
    <property type="entry name" value="NADH_UbQ_OxRdtase_chain2"/>
</dbReference>
<comment type="function">
    <text evidence="1">Core subunit of the mitochondrial membrane respiratory chain NADH dehydrogenase (Complex I) that is believed to belong to the minimal assembly required for catalysis. Complex I functions in the transfer of electrons from NADH to the respiratory chain. The immediate electron acceptor for the enzyme is believed to be ubiquinone.</text>
</comment>
<evidence type="ECO:0000256" key="1">
    <source>
        <dbReference type="ARBA" id="ARBA00003257"/>
    </source>
</evidence>
<keyword evidence="9 18" id="KW-0999">Mitochondrion inner membrane</keyword>
<feature type="transmembrane region" description="Helical" evidence="18">
    <location>
        <begin position="27"/>
        <end position="45"/>
    </location>
</feature>
<evidence type="ECO:0000256" key="7">
    <source>
        <dbReference type="ARBA" id="ARBA00022660"/>
    </source>
</evidence>
<name>A0A411ATP4_9EUCA</name>
<comment type="similarity">
    <text evidence="3 18">Belongs to the complex I subunit 2 family.</text>
</comment>
<evidence type="ECO:0000256" key="18">
    <source>
        <dbReference type="RuleBase" id="RU003403"/>
    </source>
</evidence>
<evidence type="ECO:0000313" key="20">
    <source>
        <dbReference type="EMBL" id="QAX91373.1"/>
    </source>
</evidence>
<reference evidence="20" key="1">
    <citation type="submission" date="2017-11" db="EMBL/GenBank/DDBJ databases">
        <title>Complete mitochondrial genome of Ibacus alticrenatus.</title>
        <authorList>
            <person name="Tan M.H."/>
            <person name="Gan H.M."/>
            <person name="Lee Y.P."/>
            <person name="Austin C.M."/>
        </authorList>
    </citation>
    <scope>NUCLEOTIDE SEQUENCE</scope>
</reference>
<dbReference type="PRINTS" id="PR01436">
    <property type="entry name" value="NADHDHGNASE2"/>
</dbReference>
<evidence type="ECO:0000256" key="10">
    <source>
        <dbReference type="ARBA" id="ARBA00022967"/>
    </source>
</evidence>
<evidence type="ECO:0000256" key="15">
    <source>
        <dbReference type="ARBA" id="ARBA00023128"/>
    </source>
</evidence>
<feature type="domain" description="NADH:quinone oxidoreductase/Mrp antiporter transmembrane" evidence="19">
    <location>
        <begin position="83"/>
        <end position="280"/>
    </location>
</feature>
<keyword evidence="10 18" id="KW-1278">Translocase</keyword>
<evidence type="ECO:0000256" key="8">
    <source>
        <dbReference type="ARBA" id="ARBA00022692"/>
    </source>
</evidence>